<dbReference type="GO" id="GO:0016779">
    <property type="term" value="F:nucleotidyltransferase activity"/>
    <property type="evidence" value="ECO:0007669"/>
    <property type="project" value="TreeGrafter"/>
</dbReference>
<feature type="compositionally biased region" description="Low complexity" evidence="1">
    <location>
        <begin position="1411"/>
        <end position="1426"/>
    </location>
</feature>
<feature type="compositionally biased region" description="Polar residues" evidence="1">
    <location>
        <begin position="1367"/>
        <end position="1378"/>
    </location>
</feature>
<organism evidence="2 3">
    <name type="scientific">Folsomia candida</name>
    <name type="common">Springtail</name>
    <dbReference type="NCBI Taxonomy" id="158441"/>
    <lineage>
        <taxon>Eukaryota</taxon>
        <taxon>Metazoa</taxon>
        <taxon>Ecdysozoa</taxon>
        <taxon>Arthropoda</taxon>
        <taxon>Hexapoda</taxon>
        <taxon>Collembola</taxon>
        <taxon>Entomobryomorpha</taxon>
        <taxon>Isotomoidea</taxon>
        <taxon>Isotomidae</taxon>
        <taxon>Proisotominae</taxon>
        <taxon>Folsomia</taxon>
    </lineage>
</organism>
<dbReference type="GO" id="GO:0031123">
    <property type="term" value="P:RNA 3'-end processing"/>
    <property type="evidence" value="ECO:0007669"/>
    <property type="project" value="TreeGrafter"/>
</dbReference>
<gene>
    <name evidence="2" type="ORF">Fcan01_05418</name>
</gene>
<feature type="region of interest" description="Disordered" evidence="1">
    <location>
        <begin position="709"/>
        <end position="734"/>
    </location>
</feature>
<dbReference type="Proteomes" id="UP000198287">
    <property type="component" value="Unassembled WGS sequence"/>
</dbReference>
<dbReference type="EMBL" id="LNIX01000002">
    <property type="protein sequence ID" value="OXA61207.1"/>
    <property type="molecule type" value="Genomic_DNA"/>
</dbReference>
<feature type="compositionally biased region" description="Low complexity" evidence="1">
    <location>
        <begin position="769"/>
        <end position="778"/>
    </location>
</feature>
<proteinExistence type="predicted"/>
<feature type="region of interest" description="Disordered" evidence="1">
    <location>
        <begin position="961"/>
        <end position="982"/>
    </location>
</feature>
<feature type="compositionally biased region" description="Polar residues" evidence="1">
    <location>
        <begin position="801"/>
        <end position="831"/>
    </location>
</feature>
<feature type="compositionally biased region" description="Pro residues" evidence="1">
    <location>
        <begin position="968"/>
        <end position="977"/>
    </location>
</feature>
<feature type="region of interest" description="Disordered" evidence="1">
    <location>
        <begin position="801"/>
        <end position="840"/>
    </location>
</feature>
<evidence type="ECO:0000313" key="3">
    <source>
        <dbReference type="Proteomes" id="UP000198287"/>
    </source>
</evidence>
<feature type="compositionally biased region" description="Basic and acidic residues" evidence="1">
    <location>
        <begin position="226"/>
        <end position="248"/>
    </location>
</feature>
<feature type="compositionally biased region" description="Polar residues" evidence="1">
    <location>
        <begin position="206"/>
        <end position="215"/>
    </location>
</feature>
<protein>
    <submittedName>
        <fullName evidence="2">Reticulocyte-binding protein 2 a</fullName>
    </submittedName>
</protein>
<dbReference type="PANTHER" id="PTHR12271">
    <property type="entry name" value="POLY A POLYMERASE CID PAP -RELATED"/>
    <property type="match status" value="1"/>
</dbReference>
<evidence type="ECO:0000256" key="1">
    <source>
        <dbReference type="SAM" id="MobiDB-lite"/>
    </source>
</evidence>
<feature type="region of interest" description="Disordered" evidence="1">
    <location>
        <begin position="1013"/>
        <end position="1057"/>
    </location>
</feature>
<name>A0A226EVK5_FOLCA</name>
<feature type="region of interest" description="Disordered" evidence="1">
    <location>
        <begin position="1308"/>
        <end position="1470"/>
    </location>
</feature>
<feature type="compositionally biased region" description="Acidic residues" evidence="1">
    <location>
        <begin position="1033"/>
        <end position="1053"/>
    </location>
</feature>
<dbReference type="OrthoDB" id="407432at2759"/>
<comment type="caution">
    <text evidence="2">The sequence shown here is derived from an EMBL/GenBank/DDBJ whole genome shotgun (WGS) entry which is preliminary data.</text>
</comment>
<reference evidence="2 3" key="1">
    <citation type="submission" date="2015-12" db="EMBL/GenBank/DDBJ databases">
        <title>The genome of Folsomia candida.</title>
        <authorList>
            <person name="Faddeeva A."/>
            <person name="Derks M.F."/>
            <person name="Anvar Y."/>
            <person name="Smit S."/>
            <person name="Van Straalen N."/>
            <person name="Roelofs D."/>
        </authorList>
    </citation>
    <scope>NUCLEOTIDE SEQUENCE [LARGE SCALE GENOMIC DNA]</scope>
    <source>
        <strain evidence="2 3">VU population</strain>
        <tissue evidence="2">Whole body</tissue>
    </source>
</reference>
<evidence type="ECO:0000313" key="2">
    <source>
        <dbReference type="EMBL" id="OXA61207.1"/>
    </source>
</evidence>
<dbReference type="Gene3D" id="1.10.1410.10">
    <property type="match status" value="1"/>
</dbReference>
<accession>A0A226EVK5</accession>
<dbReference type="SUPFAM" id="SSF81631">
    <property type="entry name" value="PAP/OAS1 substrate-binding domain"/>
    <property type="match status" value="1"/>
</dbReference>
<keyword evidence="3" id="KW-1185">Reference proteome</keyword>
<feature type="compositionally biased region" description="Basic residues" evidence="1">
    <location>
        <begin position="1310"/>
        <end position="1330"/>
    </location>
</feature>
<dbReference type="PANTHER" id="PTHR12271:SF40">
    <property type="entry name" value="POLY(A) RNA POLYMERASE GLD2"/>
    <property type="match status" value="1"/>
</dbReference>
<feature type="region of interest" description="Disordered" evidence="1">
    <location>
        <begin position="760"/>
        <end position="785"/>
    </location>
</feature>
<feature type="region of interest" description="Disordered" evidence="1">
    <location>
        <begin position="196"/>
        <end position="248"/>
    </location>
</feature>
<sequence length="1470" mass="168989">MLLGSGGAGRPLKCVPCDLWSSSYEYWLSHLSSESHQAQVGSLDNGHEAWIEDKDCCLQVTEVKDISTQSLIAYLAKFGTIIDLVRQQDERRTEFYFVKYDSQEPVNKILTGQKKVAHQIQGKQIFFRRKYEYAQGMPELASLAKRSNQAQDLNNSATGDANGPAVSSIGLLASEYWESNDDDDPTALESLQTMYTEEEEEELLKSPQSETNLDQESVAADPPDPGIHEERGTDEKEQKKTEEDDHDLFSTKMIEHLSKVLSDMTLEDQLETFCKNIILSEPFLEGRHKILQELSALIKSRYPKCTLFPFGMDHVGIGNNADPVHVFVDLFDNVLSVQKQPWEINSSQHWNNLFQILKVEQDNSRFCSKVSKTEDIINFVHVESGIIVTLNISSPRYALVQEASLLKFYCTIDPRVRPLLVLIRYWSSTNTILDSLPENTNGRILVLLMLFHLSNRNVIPTLAKLQSEKPDRKIIHEGIDLSFSTDTSKLPAPNTLILQDKSIMALSTMSLMQDFFQRFGIASLKDNALSLWYGKFIKKADLTPQNQKNLPDDFATKLRIGPDGDICKKSLNFGDSEHQFCVQDLFDPSLNLSLNIDNDGMKKFQITAWKTGEKLERVLNSSKPSLMNMFLTTAEDERIEQEREAEKQRQFQEMHKLVQQEQQRLLQIKNAKELEEKQRKDRQQEEERIQRQREREHVELLQQRRKIREEEERTQRLQKEDDDRRRRLQREREEERQRFIKNEEMEQRLFIQKQQEEQKFQRQRELEKQQQQPIQNQRLKGEHDRTERLRHKPFQKDQWNAPQVAPQNNSGPTFSKANTRTAFGDSSTNPNLFPLGPRRNLSTNTASLIRQEINGYNTNQNNANNDDRYDDRYKTLPSNQVTRRDPIREPGGIISNNTSNAIITTPKDAKKMDQDSGKNLAKVNLEQPTLQPPSSFLNYAQKKPIAPVAPSQKMPILRNPNLSIYSEEPPPPPPPKYPRMQHYGGGVSDYVVDHLSLGVTATKGPLRYEDGTAFSQEDASHGKSTRRQSTEFLDSETSDDSSSSEDEQEEDGYEMPIENSRLLNPYPVPKMTLCPFIKNLFCEAIESNDFAYGIRGKLQTLFLQFMKEFNNRFWKKCFGFEIELDPTYQDTSPADYAKFGDKKSAKMTDLLNSVPCFEENFTTTFFCQSTGKLSTLLTHAQPSDLRNTKFIRKQSTPMLKVLMDEVPAHLVCSSQNLRFKVEVSIVLDYTNLNKQCRPYVKMSFDKGLSTQNETLVLFQFFGKLYNKMGTQFLTYCFKRWLASCIDFDMKTAEQKCMLLKHQNIESGKTLSKKQRRGLRRLKRAEKKKQKKMTEFQATSWAASTVPPPPPPLNRPSVGSGDYEIGSRYQQPSGNSSMYSAMGGGQRSGSNLFNTPQPQQQPPLTQYQKEFQQQQPPAQQQLPLAQQGGRGGRFVPGRGKTFQIPPNWDRTMNITNPKPSPNPPNMYRRQF</sequence>